<keyword evidence="4" id="KW-0547">Nucleotide-binding</keyword>
<evidence type="ECO:0000313" key="9">
    <source>
        <dbReference type="EMBL" id="TCP05325.1"/>
    </source>
</evidence>
<dbReference type="InterPro" id="IPR036890">
    <property type="entry name" value="HATPase_C_sf"/>
</dbReference>
<protein>
    <recommendedName>
        <fullName evidence="2">histidine kinase</fullName>
        <ecNumber evidence="2">2.7.13.3</ecNumber>
    </recommendedName>
</protein>
<keyword evidence="3" id="KW-0808">Transferase</keyword>
<dbReference type="SMART" id="SM00387">
    <property type="entry name" value="HATPase_c"/>
    <property type="match status" value="1"/>
</dbReference>
<evidence type="ECO:0000256" key="7">
    <source>
        <dbReference type="ARBA" id="ARBA00023012"/>
    </source>
</evidence>
<reference evidence="9 10" key="1">
    <citation type="submission" date="2019-03" db="EMBL/GenBank/DDBJ databases">
        <title>Genomic Encyclopedia of Type Strains, Phase IV (KMG-IV): sequencing the most valuable type-strain genomes for metagenomic binning, comparative biology and taxonomic classification.</title>
        <authorList>
            <person name="Goeker M."/>
        </authorList>
    </citation>
    <scope>NUCLEOTIDE SEQUENCE [LARGE SCALE GENOMIC DNA]</scope>
    <source>
        <strain evidence="9 10">DSM 1709</strain>
    </source>
</reference>
<keyword evidence="5" id="KW-0418">Kinase</keyword>
<dbReference type="Pfam" id="PF02518">
    <property type="entry name" value="HATPase_c"/>
    <property type="match status" value="1"/>
</dbReference>
<evidence type="ECO:0000256" key="4">
    <source>
        <dbReference type="ARBA" id="ARBA00022741"/>
    </source>
</evidence>
<dbReference type="AlphaFoldDB" id="A0A4R2MJ51"/>
<evidence type="ECO:0000256" key="6">
    <source>
        <dbReference type="ARBA" id="ARBA00022840"/>
    </source>
</evidence>
<dbReference type="SMART" id="SM00388">
    <property type="entry name" value="HisKA"/>
    <property type="match status" value="1"/>
</dbReference>
<name>A0A4R2MJ51_RUBGE</name>
<evidence type="ECO:0000256" key="3">
    <source>
        <dbReference type="ARBA" id="ARBA00022679"/>
    </source>
</evidence>
<sequence>MLHQPQDLGLADFIIHDLDAIMAEWEAFAATQLPAAEGMSSLALRDHAPAILLTVARDLKTQQTQLQQADKSKGLAPVSPGAPQTAAQTHAVLRARHGFDINQLVAEYRALRASVLRRWLAVVPLERPQVEEVMRFNEAIDQAVAESVAHFHAQVEFSRNLVLAMLGHDMRTPLGNIFMTATYLHRLQAGEQVTTAAARLMRSGESLRALIDDLTTFGRTSLGLGLSLACAPIDLAPRAADEVEQLRGAHPGRHIELSISGDTHGHWDGVRLQQLLRNLVSNAIRYGSRDAPVQVVLDGRDPQLVLRVDNRGEPADAQALARLFGPLERGSAPQEGGEGRESLGLGLYIVREIAQAHGGEVTVRCDGDLTAFTVRLPRGEPGTPAAADTAG</sequence>
<dbReference type="CDD" id="cd00075">
    <property type="entry name" value="HATPase"/>
    <property type="match status" value="1"/>
</dbReference>
<keyword evidence="7" id="KW-0902">Two-component regulatory system</keyword>
<dbReference type="InterPro" id="IPR036097">
    <property type="entry name" value="HisK_dim/P_sf"/>
</dbReference>
<dbReference type="GO" id="GO:0000156">
    <property type="term" value="F:phosphorelay response regulator activity"/>
    <property type="evidence" value="ECO:0007669"/>
    <property type="project" value="TreeGrafter"/>
</dbReference>
<dbReference type="Proteomes" id="UP000295106">
    <property type="component" value="Unassembled WGS sequence"/>
</dbReference>
<dbReference type="PANTHER" id="PTHR42878">
    <property type="entry name" value="TWO-COMPONENT HISTIDINE KINASE"/>
    <property type="match status" value="1"/>
</dbReference>
<organism evidence="9 10">
    <name type="scientific">Rubrivivax gelatinosus</name>
    <name type="common">Rhodocyclus gelatinosus</name>
    <name type="synonym">Rhodopseudomonas gelatinosa</name>
    <dbReference type="NCBI Taxonomy" id="28068"/>
    <lineage>
        <taxon>Bacteria</taxon>
        <taxon>Pseudomonadati</taxon>
        <taxon>Pseudomonadota</taxon>
        <taxon>Betaproteobacteria</taxon>
        <taxon>Burkholderiales</taxon>
        <taxon>Sphaerotilaceae</taxon>
        <taxon>Rubrivivax</taxon>
    </lineage>
</organism>
<evidence type="ECO:0000256" key="1">
    <source>
        <dbReference type="ARBA" id="ARBA00000085"/>
    </source>
</evidence>
<evidence type="ECO:0000259" key="8">
    <source>
        <dbReference type="PROSITE" id="PS50109"/>
    </source>
</evidence>
<dbReference type="InterPro" id="IPR050351">
    <property type="entry name" value="BphY/WalK/GraS-like"/>
</dbReference>
<dbReference type="PROSITE" id="PS50109">
    <property type="entry name" value="HIS_KIN"/>
    <property type="match status" value="1"/>
</dbReference>
<dbReference type="RefSeq" id="WP_375138608.1">
    <property type="nucleotide sequence ID" value="NZ_CP181386.1"/>
</dbReference>
<dbReference type="EC" id="2.7.13.3" evidence="2"/>
<dbReference type="GO" id="GO:0000155">
    <property type="term" value="F:phosphorelay sensor kinase activity"/>
    <property type="evidence" value="ECO:0007669"/>
    <property type="project" value="InterPro"/>
</dbReference>
<dbReference type="CDD" id="cd00082">
    <property type="entry name" value="HisKA"/>
    <property type="match status" value="1"/>
</dbReference>
<dbReference type="SUPFAM" id="SSF55874">
    <property type="entry name" value="ATPase domain of HSP90 chaperone/DNA topoisomerase II/histidine kinase"/>
    <property type="match status" value="1"/>
</dbReference>
<dbReference type="InterPro" id="IPR003594">
    <property type="entry name" value="HATPase_dom"/>
</dbReference>
<dbReference type="GO" id="GO:0030295">
    <property type="term" value="F:protein kinase activator activity"/>
    <property type="evidence" value="ECO:0007669"/>
    <property type="project" value="TreeGrafter"/>
</dbReference>
<dbReference type="Pfam" id="PF00512">
    <property type="entry name" value="HisKA"/>
    <property type="match status" value="1"/>
</dbReference>
<keyword evidence="6" id="KW-0067">ATP-binding</keyword>
<dbReference type="Gene3D" id="3.30.565.10">
    <property type="entry name" value="Histidine kinase-like ATPase, C-terminal domain"/>
    <property type="match status" value="1"/>
</dbReference>
<accession>A0A4R2MJ51</accession>
<proteinExistence type="predicted"/>
<dbReference type="SUPFAM" id="SSF47384">
    <property type="entry name" value="Homodimeric domain of signal transducing histidine kinase"/>
    <property type="match status" value="1"/>
</dbReference>
<comment type="catalytic activity">
    <reaction evidence="1">
        <text>ATP + protein L-histidine = ADP + protein N-phospho-L-histidine.</text>
        <dbReference type="EC" id="2.7.13.3"/>
    </reaction>
</comment>
<evidence type="ECO:0000256" key="2">
    <source>
        <dbReference type="ARBA" id="ARBA00012438"/>
    </source>
</evidence>
<dbReference type="GeneID" id="99686925"/>
<comment type="caution">
    <text evidence="9">The sequence shown here is derived from an EMBL/GenBank/DDBJ whole genome shotgun (WGS) entry which is preliminary data.</text>
</comment>
<evidence type="ECO:0000256" key="5">
    <source>
        <dbReference type="ARBA" id="ARBA00022777"/>
    </source>
</evidence>
<dbReference type="GO" id="GO:0007234">
    <property type="term" value="P:osmosensory signaling via phosphorelay pathway"/>
    <property type="evidence" value="ECO:0007669"/>
    <property type="project" value="TreeGrafter"/>
</dbReference>
<dbReference type="Gene3D" id="1.10.287.130">
    <property type="match status" value="1"/>
</dbReference>
<dbReference type="InterPro" id="IPR003661">
    <property type="entry name" value="HisK_dim/P_dom"/>
</dbReference>
<gene>
    <name evidence="9" type="ORF">EV684_101197</name>
</gene>
<dbReference type="EMBL" id="SLXD01000001">
    <property type="protein sequence ID" value="TCP05325.1"/>
    <property type="molecule type" value="Genomic_DNA"/>
</dbReference>
<dbReference type="InterPro" id="IPR005467">
    <property type="entry name" value="His_kinase_dom"/>
</dbReference>
<dbReference type="GO" id="GO:0005524">
    <property type="term" value="F:ATP binding"/>
    <property type="evidence" value="ECO:0007669"/>
    <property type="project" value="UniProtKB-KW"/>
</dbReference>
<feature type="domain" description="Histidine kinase" evidence="8">
    <location>
        <begin position="165"/>
        <end position="380"/>
    </location>
</feature>
<dbReference type="PANTHER" id="PTHR42878:SF7">
    <property type="entry name" value="SENSOR HISTIDINE KINASE GLRK"/>
    <property type="match status" value="1"/>
</dbReference>
<evidence type="ECO:0000313" key="10">
    <source>
        <dbReference type="Proteomes" id="UP000295106"/>
    </source>
</evidence>